<dbReference type="InterPro" id="IPR032675">
    <property type="entry name" value="LRR_dom_sf"/>
</dbReference>
<name>A0A6C0H0V8_9ZZZZ</name>
<sequence>MYKIKYLKYKNKYLNLKNQLGGECDPDSSGNLPDMKDLDPITFEELGSYEPSQRITINGRCYFVDGLYEWVIRRDNNNTPHSMVEISQADRQRIINAYNALHLDAPQVDAPHVDAPLVDDDWGPIPIFPVPGIITHGDEGNVLNITSGVTHINNEEYANRSLGEVIIPNSVTHIGDNAFANNLISELKIPRSVIEIGDGAFANNQFLSRITIPHRFSNTQSKKRIFGDRPLNRINFIYL</sequence>
<protein>
    <recommendedName>
        <fullName evidence="2">Leucine-rich repeat domain-containing protein</fullName>
    </recommendedName>
</protein>
<dbReference type="Gene3D" id="3.80.10.10">
    <property type="entry name" value="Ribonuclease Inhibitor"/>
    <property type="match status" value="1"/>
</dbReference>
<proteinExistence type="predicted"/>
<organism evidence="1">
    <name type="scientific">viral metagenome</name>
    <dbReference type="NCBI Taxonomy" id="1070528"/>
    <lineage>
        <taxon>unclassified sequences</taxon>
        <taxon>metagenomes</taxon>
        <taxon>organismal metagenomes</taxon>
    </lineage>
</organism>
<evidence type="ECO:0008006" key="2">
    <source>
        <dbReference type="Google" id="ProtNLM"/>
    </source>
</evidence>
<evidence type="ECO:0000313" key="1">
    <source>
        <dbReference type="EMBL" id="QHT74037.1"/>
    </source>
</evidence>
<reference evidence="1" key="1">
    <citation type="journal article" date="2020" name="Nature">
        <title>Giant virus diversity and host interactions through global metagenomics.</title>
        <authorList>
            <person name="Schulz F."/>
            <person name="Roux S."/>
            <person name="Paez-Espino D."/>
            <person name="Jungbluth S."/>
            <person name="Walsh D.A."/>
            <person name="Denef V.J."/>
            <person name="McMahon K.D."/>
            <person name="Konstantinidis K.T."/>
            <person name="Eloe-Fadrosh E.A."/>
            <person name="Kyrpides N.C."/>
            <person name="Woyke T."/>
        </authorList>
    </citation>
    <scope>NUCLEOTIDE SEQUENCE</scope>
    <source>
        <strain evidence="1">GVMAG-M-3300023179-4</strain>
    </source>
</reference>
<dbReference type="Pfam" id="PF13306">
    <property type="entry name" value="LRR_5"/>
    <property type="match status" value="1"/>
</dbReference>
<dbReference type="AlphaFoldDB" id="A0A6C0H0V8"/>
<accession>A0A6C0H0V8</accession>
<dbReference type="EMBL" id="MN739836">
    <property type="protein sequence ID" value="QHT74037.1"/>
    <property type="molecule type" value="Genomic_DNA"/>
</dbReference>
<dbReference type="InterPro" id="IPR026906">
    <property type="entry name" value="LRR_5"/>
</dbReference>